<accession>A0A913YNR6</accession>
<dbReference type="KEGG" id="epa:114575617"/>
<reference evidence="1" key="1">
    <citation type="submission" date="2022-11" db="UniProtKB">
        <authorList>
            <consortium name="EnsemblMetazoa"/>
        </authorList>
    </citation>
    <scope>IDENTIFICATION</scope>
</reference>
<dbReference type="CDD" id="cd14279">
    <property type="entry name" value="CUE"/>
    <property type="match status" value="1"/>
</dbReference>
<keyword evidence="2" id="KW-1185">Reference proteome</keyword>
<evidence type="ECO:0000313" key="1">
    <source>
        <dbReference type="EnsemblMetazoa" id="XP_028516683.1"/>
    </source>
</evidence>
<dbReference type="Proteomes" id="UP000887567">
    <property type="component" value="Unplaced"/>
</dbReference>
<proteinExistence type="predicted"/>
<dbReference type="GeneID" id="114575617"/>
<evidence type="ECO:0000313" key="2">
    <source>
        <dbReference type="Proteomes" id="UP000887567"/>
    </source>
</evidence>
<dbReference type="EnsemblMetazoa" id="XM_028660882.1">
    <property type="protein sequence ID" value="XP_028516683.1"/>
    <property type="gene ID" value="LOC114575617"/>
</dbReference>
<dbReference type="RefSeq" id="XP_028516683.1">
    <property type="nucleotide sequence ID" value="XM_028660882.1"/>
</dbReference>
<name>A0A913YNR6_EXADI</name>
<sequence length="279" mass="30710">MINMKKAFLSFKPSNNLQVQNPLQPNGLAVSPFQPNNTLHTVQNSCQGSNSLLGEMFPDIPQSTIDMMLDASGSVENVVEQLVDVPSSNMQGMLTANNSASQAELCAQSTPACSTMQHQQAAVSCNEDVTRLNVLFPNRVGDIPNIYGALNYDFKATIDFLLPDSNNTNVISFSNNTVPDIQGPSNSCSLNLSQPLMQRGSSVSTADAPGRRPQRCEYCGNEWPSLNGNNYCSYCGMHKKRFRYWSGLVEPETYKGLKRIAPIHFFTTKRQNIQSSLNI</sequence>
<organism evidence="1 2">
    <name type="scientific">Exaiptasia diaphana</name>
    <name type="common">Tropical sea anemone</name>
    <name type="synonym">Aiptasia pulchella</name>
    <dbReference type="NCBI Taxonomy" id="2652724"/>
    <lineage>
        <taxon>Eukaryota</taxon>
        <taxon>Metazoa</taxon>
        <taxon>Cnidaria</taxon>
        <taxon>Anthozoa</taxon>
        <taxon>Hexacorallia</taxon>
        <taxon>Actiniaria</taxon>
        <taxon>Aiptasiidae</taxon>
        <taxon>Exaiptasia</taxon>
    </lineage>
</organism>
<dbReference type="AlphaFoldDB" id="A0A913YNR6"/>
<protein>
    <submittedName>
        <fullName evidence="1">Uncharacterized protein</fullName>
    </submittedName>
</protein>